<sequence>MGKRRAARDLVRTLSKKHKRHLQEFGEEHPFYDKVLLLLVLQLYFPFQSENSDKSSAESDSETEVEQVSVYHKLLATLKTSPESESEEDISDSEEAGESETEMGSEGSQEAGEADGSEDKADVQEQKEATDTPEQMLGQEQADGADASCEQSHGIIEEFTDVKHESEFSLETNFMEEESGECNADKRDSNSSQDPFKQHMDRELTEKEVEEMSTLPKTSNQSKWPRLGQLSFSSTLEKHKVLKADREIDMKQLNLHKPLESTWPAVNKQFMSSVTKQSDPSFTPLQRELFCIMNTYWDLFYPERNALTNGEEIRLTYCLHALNHVLKANAQVLSNNAKRRDRKPGTDSDDYRDQGLTRPKVLLLVPFRECALRIVHIFISLLEVDGKKKIDVSNKKRFKGEFGSDPGEKPPNLKRPEDYEAVFAGNIDDHFRIGNHLL</sequence>
<dbReference type="PANTHER" id="PTHR12933:SF0">
    <property type="entry name" value="U3 SMALL NUCLEOLAR RNA-ASSOCIATED PROTEIN 25 HOMOLOG"/>
    <property type="match status" value="1"/>
</dbReference>
<reference evidence="3 4" key="1">
    <citation type="submission" date="2019-09" db="EMBL/GenBank/DDBJ databases">
        <title>Bird 10,000 Genomes (B10K) Project - Family phase.</title>
        <authorList>
            <person name="Zhang G."/>
        </authorList>
    </citation>
    <scope>NUCLEOTIDE SEQUENCE [LARGE SCALE GENOMIC DNA]</scope>
    <source>
        <strain evidence="3">B10K-DU-001-04</strain>
        <tissue evidence="3">Muscle</tissue>
    </source>
</reference>
<proteinExistence type="predicted"/>
<dbReference type="Proteomes" id="UP000583613">
    <property type="component" value="Unassembled WGS sequence"/>
</dbReference>
<dbReference type="GO" id="GO:0032040">
    <property type="term" value="C:small-subunit processome"/>
    <property type="evidence" value="ECO:0007669"/>
    <property type="project" value="TreeGrafter"/>
</dbReference>
<gene>
    <name evidence="3" type="primary">Diexf</name>
    <name evidence="3" type="ORF">EUBBOU_R04269</name>
</gene>
<evidence type="ECO:0000313" key="4">
    <source>
        <dbReference type="Proteomes" id="UP000583613"/>
    </source>
</evidence>
<comment type="caution">
    <text evidence="3">The sequence shown here is derived from an EMBL/GenBank/DDBJ whole genome shotgun (WGS) entry which is preliminary data.</text>
</comment>
<feature type="region of interest" description="Disordered" evidence="1">
    <location>
        <begin position="49"/>
        <end position="68"/>
    </location>
</feature>
<dbReference type="Pfam" id="PF22916">
    <property type="entry name" value="UTP25_NTPase-like"/>
    <property type="match status" value="1"/>
</dbReference>
<evidence type="ECO:0000313" key="3">
    <source>
        <dbReference type="EMBL" id="NXF92192.1"/>
    </source>
</evidence>
<feature type="compositionally biased region" description="Basic and acidic residues" evidence="1">
    <location>
        <begin position="343"/>
        <end position="352"/>
    </location>
</feature>
<dbReference type="AlphaFoldDB" id="A0A7K8XMH1"/>
<dbReference type="EMBL" id="VWZE01014177">
    <property type="protein sequence ID" value="NXF92192.1"/>
    <property type="molecule type" value="Genomic_DNA"/>
</dbReference>
<evidence type="ECO:0000256" key="1">
    <source>
        <dbReference type="SAM" id="MobiDB-lite"/>
    </source>
</evidence>
<name>A0A7K8XMH1_9PICI</name>
<dbReference type="InterPro" id="IPR010678">
    <property type="entry name" value="UTP25"/>
</dbReference>
<feature type="non-terminal residue" evidence="3">
    <location>
        <position position="1"/>
    </location>
</feature>
<dbReference type="GO" id="GO:0000462">
    <property type="term" value="P:maturation of SSU-rRNA from tricistronic rRNA transcript (SSU-rRNA, 5.8S rRNA, LSU-rRNA)"/>
    <property type="evidence" value="ECO:0007669"/>
    <property type="project" value="TreeGrafter"/>
</dbReference>
<evidence type="ECO:0000259" key="2">
    <source>
        <dbReference type="Pfam" id="PF22916"/>
    </source>
</evidence>
<keyword evidence="4" id="KW-1185">Reference proteome</keyword>
<feature type="compositionally biased region" description="Basic and acidic residues" evidence="1">
    <location>
        <begin position="117"/>
        <end position="130"/>
    </location>
</feature>
<feature type="region of interest" description="Disordered" evidence="1">
    <location>
        <begin position="175"/>
        <end position="198"/>
    </location>
</feature>
<dbReference type="GO" id="GO:0019843">
    <property type="term" value="F:rRNA binding"/>
    <property type="evidence" value="ECO:0007669"/>
    <property type="project" value="TreeGrafter"/>
</dbReference>
<protein>
    <submittedName>
        <fullName evidence="3">DIEXF factor</fullName>
    </submittedName>
</protein>
<feature type="region of interest" description="Disordered" evidence="1">
    <location>
        <begin position="74"/>
        <end position="150"/>
    </location>
</feature>
<feature type="compositionally biased region" description="Acidic residues" evidence="1">
    <location>
        <begin position="84"/>
        <end position="103"/>
    </location>
</feature>
<feature type="non-terminal residue" evidence="3">
    <location>
        <position position="438"/>
    </location>
</feature>
<organism evidence="3 4">
    <name type="scientific">Eubucco bourcierii</name>
    <name type="common">red-headed barbet</name>
    <dbReference type="NCBI Taxonomy" id="91767"/>
    <lineage>
        <taxon>Eukaryota</taxon>
        <taxon>Metazoa</taxon>
        <taxon>Chordata</taxon>
        <taxon>Craniata</taxon>
        <taxon>Vertebrata</taxon>
        <taxon>Euteleostomi</taxon>
        <taxon>Archelosauria</taxon>
        <taxon>Archosauria</taxon>
        <taxon>Dinosauria</taxon>
        <taxon>Saurischia</taxon>
        <taxon>Theropoda</taxon>
        <taxon>Coelurosauria</taxon>
        <taxon>Aves</taxon>
        <taxon>Neognathae</taxon>
        <taxon>Neoaves</taxon>
        <taxon>Telluraves</taxon>
        <taxon>Coraciimorphae</taxon>
        <taxon>Piciformes</taxon>
        <taxon>Ramphastidae</taxon>
        <taxon>Eubucco</taxon>
    </lineage>
</organism>
<dbReference type="OrthoDB" id="10264378at2759"/>
<dbReference type="GO" id="GO:0034511">
    <property type="term" value="F:U3 snoRNA binding"/>
    <property type="evidence" value="ECO:0007669"/>
    <property type="project" value="InterPro"/>
</dbReference>
<accession>A0A7K8XMH1</accession>
<dbReference type="PANTHER" id="PTHR12933">
    <property type="entry name" value="ORF PROTEIN-RELATED"/>
    <property type="match status" value="1"/>
</dbReference>
<feature type="domain" description="UTP25 NTP hydrolase-like" evidence="2">
    <location>
        <begin position="296"/>
        <end position="434"/>
    </location>
</feature>
<dbReference type="InterPro" id="IPR053940">
    <property type="entry name" value="UTP25_NTPase-like"/>
</dbReference>
<feature type="region of interest" description="Disordered" evidence="1">
    <location>
        <begin position="333"/>
        <end position="352"/>
    </location>
</feature>